<gene>
    <name evidence="2" type="ORF">RT717_09465</name>
</gene>
<dbReference type="Proteomes" id="UP001302349">
    <property type="component" value="Chromosome"/>
</dbReference>
<evidence type="ECO:0000256" key="1">
    <source>
        <dbReference type="SAM" id="SignalP"/>
    </source>
</evidence>
<dbReference type="InterPro" id="IPR011050">
    <property type="entry name" value="Pectin_lyase_fold/virulence"/>
</dbReference>
<evidence type="ECO:0000313" key="3">
    <source>
        <dbReference type="Proteomes" id="UP001302349"/>
    </source>
</evidence>
<feature type="chain" id="PRO_5046723697" description="Right handed beta helix domain-containing protein" evidence="1">
    <location>
        <begin position="24"/>
        <end position="633"/>
    </location>
</feature>
<organism evidence="2 3">
    <name type="scientific">Imperialibacter roseus</name>
    <dbReference type="NCBI Taxonomy" id="1324217"/>
    <lineage>
        <taxon>Bacteria</taxon>
        <taxon>Pseudomonadati</taxon>
        <taxon>Bacteroidota</taxon>
        <taxon>Cytophagia</taxon>
        <taxon>Cytophagales</taxon>
        <taxon>Flammeovirgaceae</taxon>
        <taxon>Imperialibacter</taxon>
    </lineage>
</organism>
<evidence type="ECO:0008006" key="4">
    <source>
        <dbReference type="Google" id="ProtNLM"/>
    </source>
</evidence>
<keyword evidence="1" id="KW-0732">Signal</keyword>
<evidence type="ECO:0000313" key="2">
    <source>
        <dbReference type="EMBL" id="WOK08863.1"/>
    </source>
</evidence>
<dbReference type="SUPFAM" id="SSF51126">
    <property type="entry name" value="Pectin lyase-like"/>
    <property type="match status" value="1"/>
</dbReference>
<reference evidence="2 3" key="1">
    <citation type="journal article" date="2023" name="Microbiol. Resour. Announc.">
        <title>Complete Genome Sequence of Imperialibacter roseus strain P4T.</title>
        <authorList>
            <person name="Tizabi D.R."/>
            <person name="Bachvaroff T."/>
            <person name="Hill R.T."/>
        </authorList>
    </citation>
    <scope>NUCLEOTIDE SEQUENCE [LARGE SCALE GENOMIC DNA]</scope>
    <source>
        <strain evidence="2 3">P4T</strain>
    </source>
</reference>
<dbReference type="RefSeq" id="WP_317491494.1">
    <property type="nucleotide sequence ID" value="NZ_CP136051.1"/>
</dbReference>
<sequence length="633" mass="70293">MKTITLTALLASFLFINWQPASVADKTMADEFIVEPSTLLCAGFEWKIFGDDNRNATVSVEYRKKGDTQWKQGHPLLRIGDEKVYGHDQRWVYTVPDMFAGSIFNLEPGTSYEGRFSLTDPDGVEGISEKLVTFTTRKEPQPYVGGQTYHVYPMGYDGPKESPAFTGLNAAYYGEGNQGDWWMVPEPRVQPGDVILVHAGLYKGDRRKYAHELALDFHGAYVLTQKGTPEKPITIKAAGDGEVIFDGDGAYRLFDVMAADYHYFEGLTIRNTEVAFYAGLKRVMGASGLTVTHCKMEDIGMAVMTHSADSKNFYIADNTLIGRHEPDTLIGWYGFEKPAPLTSYVAIKVYGQGHVVCHNSISFFHDGVSVDTHGLPEEGKPKCASIDFYRNDIFNMADDFIEADGGVHNIRVFENRGFNSYHASLSAQPMFGGPVYFIRNICYNTPGTALKYMIRPAGIYTYNNTFITEAAISVFSNGHFRNNIFMGPSDSRQALSATTLTTYSTMDFNGYRKKSNSEKPYRLRYPTNNAQNQADEKELTWVEATTLKELSKLTGFETHGVELDFDVFENVTVPDKRGHIYAVEGVDFSLRKGSKAIDAGVAIPNITDGFAGKAPDLGALETGVAMPVYGPRN</sequence>
<name>A0ABZ0IUZ0_9BACT</name>
<feature type="signal peptide" evidence="1">
    <location>
        <begin position="1"/>
        <end position="23"/>
    </location>
</feature>
<dbReference type="InterPro" id="IPR012334">
    <property type="entry name" value="Pectin_lyas_fold"/>
</dbReference>
<accession>A0ABZ0IUZ0</accession>
<keyword evidence="3" id="KW-1185">Reference proteome</keyword>
<proteinExistence type="predicted"/>
<dbReference type="EMBL" id="CP136051">
    <property type="protein sequence ID" value="WOK08863.1"/>
    <property type="molecule type" value="Genomic_DNA"/>
</dbReference>
<protein>
    <recommendedName>
        <fullName evidence="4">Right handed beta helix domain-containing protein</fullName>
    </recommendedName>
</protein>
<dbReference type="Gene3D" id="2.160.20.10">
    <property type="entry name" value="Single-stranded right-handed beta-helix, Pectin lyase-like"/>
    <property type="match status" value="1"/>
</dbReference>